<dbReference type="InterPro" id="IPR001128">
    <property type="entry name" value="Cyt_P450"/>
</dbReference>
<keyword evidence="6 8" id="KW-0503">Monooxygenase</keyword>
<evidence type="ECO:0000313" key="10">
    <source>
        <dbReference type="Proteomes" id="UP000217289"/>
    </source>
</evidence>
<dbReference type="GO" id="GO:0005506">
    <property type="term" value="F:iron ion binding"/>
    <property type="evidence" value="ECO:0007669"/>
    <property type="project" value="InterPro"/>
</dbReference>
<keyword evidence="3 7" id="KW-0479">Metal-binding</keyword>
<dbReference type="PRINTS" id="PR00385">
    <property type="entry name" value="P450"/>
</dbReference>
<evidence type="ECO:0000256" key="7">
    <source>
        <dbReference type="PIRSR" id="PIRSR602401-1"/>
    </source>
</evidence>
<evidence type="ECO:0000256" key="5">
    <source>
        <dbReference type="ARBA" id="ARBA00023004"/>
    </source>
</evidence>
<dbReference type="InterPro" id="IPR002401">
    <property type="entry name" value="Cyt_P450_E_grp-I"/>
</dbReference>
<keyword evidence="4 8" id="KW-0560">Oxidoreductase</keyword>
<comment type="similarity">
    <text evidence="1 8">Belongs to the cytochrome P450 family.</text>
</comment>
<dbReference type="AlphaFoldDB" id="A0A250IRP1"/>
<evidence type="ECO:0000256" key="1">
    <source>
        <dbReference type="ARBA" id="ARBA00010617"/>
    </source>
</evidence>
<dbReference type="GO" id="GO:0020037">
    <property type="term" value="F:heme binding"/>
    <property type="evidence" value="ECO:0007669"/>
    <property type="project" value="InterPro"/>
</dbReference>
<dbReference type="InterPro" id="IPR050196">
    <property type="entry name" value="Cytochrome_P450_Monoox"/>
</dbReference>
<dbReference type="GO" id="GO:0016705">
    <property type="term" value="F:oxidoreductase activity, acting on paired donors, with incorporation or reduction of molecular oxygen"/>
    <property type="evidence" value="ECO:0007669"/>
    <property type="project" value="InterPro"/>
</dbReference>
<keyword evidence="10" id="KW-1185">Reference proteome</keyword>
<dbReference type="SUPFAM" id="SSF48264">
    <property type="entry name" value="Cytochrome P450"/>
    <property type="match status" value="1"/>
</dbReference>
<sequence>MSTARAALPPGPRSLPVLGTLIDYAKDPLGFIEACVRDHGDVVYVELLGQRTYVLQRPEHIEHVLVTRHRHYIKDAFQRELMGGRLLGNGLLTNEGEPWLRQRRLMQPAFHRQRLAAYGRVMAEHARRQLATWRDGEVRDVNADMMRLTLGIVIKSLFDLELDGKAEAVGPSLARVMEHFAGVQALIFPDWLPTPENLGYRAALGQLDALVSSLIRRRREAGGGETEDLLSTLLHVQDDEGQHMSDPQIRDEVMTLMLAGHETTSINLAFCFHLLARHPEAEASLHRELDSVLGGREPTLEDLPALPFTDSVVKEALRLYPPAWTLGREALEDDEIGGWSIAKGSVMMMNPWTVHRDARLYEDPLAFRPQRWVDGLEKRLPRFAWFPFGGGPRLCIGMGFALMEARLVLATLAQRFRFERAPEDDVELLPSITLRPKHGVKVRVRTR</sequence>
<evidence type="ECO:0000256" key="8">
    <source>
        <dbReference type="RuleBase" id="RU000461"/>
    </source>
</evidence>
<dbReference type="KEGG" id="mbd:MEBOL_007319"/>
<name>A0A250IRP1_9BACT</name>
<comment type="cofactor">
    <cofactor evidence="7">
        <name>heme</name>
        <dbReference type="ChEBI" id="CHEBI:30413"/>
    </cofactor>
</comment>
<evidence type="ECO:0000256" key="2">
    <source>
        <dbReference type="ARBA" id="ARBA00022617"/>
    </source>
</evidence>
<evidence type="ECO:0000256" key="3">
    <source>
        <dbReference type="ARBA" id="ARBA00022723"/>
    </source>
</evidence>
<dbReference type="GO" id="GO:0004497">
    <property type="term" value="F:monooxygenase activity"/>
    <property type="evidence" value="ECO:0007669"/>
    <property type="project" value="UniProtKB-KW"/>
</dbReference>
<dbReference type="EMBL" id="CP022163">
    <property type="protein sequence ID" value="ATB33821.1"/>
    <property type="molecule type" value="Genomic_DNA"/>
</dbReference>
<dbReference type="Pfam" id="PF00067">
    <property type="entry name" value="p450"/>
    <property type="match status" value="1"/>
</dbReference>
<dbReference type="CDD" id="cd20620">
    <property type="entry name" value="CYP132-like"/>
    <property type="match status" value="1"/>
</dbReference>
<reference evidence="9 10" key="1">
    <citation type="submission" date="2017-06" db="EMBL/GenBank/DDBJ databases">
        <authorList>
            <person name="Kim H.J."/>
            <person name="Triplett B.A."/>
        </authorList>
    </citation>
    <scope>NUCLEOTIDE SEQUENCE [LARGE SCALE GENOMIC DNA]</scope>
    <source>
        <strain evidence="9 10">DSM 14713</strain>
    </source>
</reference>
<organism evidence="9 10">
    <name type="scientific">Melittangium boletus DSM 14713</name>
    <dbReference type="NCBI Taxonomy" id="1294270"/>
    <lineage>
        <taxon>Bacteria</taxon>
        <taxon>Pseudomonadati</taxon>
        <taxon>Myxococcota</taxon>
        <taxon>Myxococcia</taxon>
        <taxon>Myxococcales</taxon>
        <taxon>Cystobacterineae</taxon>
        <taxon>Archangiaceae</taxon>
        <taxon>Melittangium</taxon>
    </lineage>
</organism>
<dbReference type="RefSeq" id="WP_095981803.1">
    <property type="nucleotide sequence ID" value="NZ_CP022163.1"/>
</dbReference>
<evidence type="ECO:0000256" key="6">
    <source>
        <dbReference type="ARBA" id="ARBA00023033"/>
    </source>
</evidence>
<feature type="binding site" description="axial binding residue" evidence="7">
    <location>
        <position position="395"/>
    </location>
    <ligand>
        <name>heme</name>
        <dbReference type="ChEBI" id="CHEBI:30413"/>
    </ligand>
    <ligandPart>
        <name>Fe</name>
        <dbReference type="ChEBI" id="CHEBI:18248"/>
    </ligandPart>
</feature>
<keyword evidence="5 7" id="KW-0408">Iron</keyword>
<dbReference type="Gene3D" id="1.10.630.10">
    <property type="entry name" value="Cytochrome P450"/>
    <property type="match status" value="1"/>
</dbReference>
<dbReference type="PANTHER" id="PTHR24291:SF50">
    <property type="entry name" value="BIFUNCTIONAL ALBAFLAVENONE MONOOXYGENASE_TERPENE SYNTHASE"/>
    <property type="match status" value="1"/>
</dbReference>
<dbReference type="InterPro" id="IPR036396">
    <property type="entry name" value="Cyt_P450_sf"/>
</dbReference>
<dbReference type="InterPro" id="IPR017972">
    <property type="entry name" value="Cyt_P450_CS"/>
</dbReference>
<proteinExistence type="inferred from homology"/>
<accession>A0A250IRP1</accession>
<protein>
    <submittedName>
        <fullName evidence="9">Cytochrome P450</fullName>
    </submittedName>
</protein>
<dbReference type="OrthoDB" id="9764248at2"/>
<gene>
    <name evidence="9" type="ORF">MEBOL_007319</name>
</gene>
<dbReference type="PANTHER" id="PTHR24291">
    <property type="entry name" value="CYTOCHROME P450 FAMILY 4"/>
    <property type="match status" value="1"/>
</dbReference>
<dbReference type="PROSITE" id="PS00086">
    <property type="entry name" value="CYTOCHROME_P450"/>
    <property type="match status" value="1"/>
</dbReference>
<dbReference type="Proteomes" id="UP000217289">
    <property type="component" value="Chromosome"/>
</dbReference>
<keyword evidence="2 7" id="KW-0349">Heme</keyword>
<dbReference type="PRINTS" id="PR00463">
    <property type="entry name" value="EP450I"/>
</dbReference>
<evidence type="ECO:0000313" key="9">
    <source>
        <dbReference type="EMBL" id="ATB33821.1"/>
    </source>
</evidence>
<evidence type="ECO:0000256" key="4">
    <source>
        <dbReference type="ARBA" id="ARBA00023002"/>
    </source>
</evidence>